<dbReference type="PANTHER" id="PTHR17490">
    <property type="entry name" value="SUA5"/>
    <property type="match status" value="1"/>
</dbReference>
<comment type="catalytic activity">
    <reaction evidence="12 13">
        <text>L-threonine + hydrogencarbonate + ATP = L-threonylcarbamoyladenylate + diphosphate + H2O</text>
        <dbReference type="Rhea" id="RHEA:36407"/>
        <dbReference type="ChEBI" id="CHEBI:15377"/>
        <dbReference type="ChEBI" id="CHEBI:17544"/>
        <dbReference type="ChEBI" id="CHEBI:30616"/>
        <dbReference type="ChEBI" id="CHEBI:33019"/>
        <dbReference type="ChEBI" id="CHEBI:57926"/>
        <dbReference type="ChEBI" id="CHEBI:73682"/>
        <dbReference type="EC" id="2.7.7.87"/>
    </reaction>
</comment>
<evidence type="ECO:0000256" key="3">
    <source>
        <dbReference type="ARBA" id="ARBA00012584"/>
    </source>
</evidence>
<evidence type="ECO:0000256" key="6">
    <source>
        <dbReference type="ARBA" id="ARBA00022679"/>
    </source>
</evidence>
<evidence type="ECO:0000259" key="15">
    <source>
        <dbReference type="PROSITE" id="PS51163"/>
    </source>
</evidence>
<keyword evidence="17" id="KW-1185">Reference proteome</keyword>
<dbReference type="SUPFAM" id="SSF55821">
    <property type="entry name" value="YrdC/RibB"/>
    <property type="match status" value="1"/>
</dbReference>
<evidence type="ECO:0000256" key="5">
    <source>
        <dbReference type="ARBA" id="ARBA00022490"/>
    </source>
</evidence>
<dbReference type="EC" id="2.7.7.87" evidence="3 13"/>
<dbReference type="InterPro" id="IPR005145">
    <property type="entry name" value="Sua5_C"/>
</dbReference>
<protein>
    <recommendedName>
        <fullName evidence="4 13">Threonylcarbamoyl-AMP synthase</fullName>
        <shortName evidence="13">TC-AMP synthase</shortName>
        <ecNumber evidence="3 13">2.7.7.87</ecNumber>
    </recommendedName>
    <alternativeName>
        <fullName evidence="11 13">L-threonylcarbamoyladenylate synthase</fullName>
    </alternativeName>
</protein>
<feature type="binding site" evidence="14">
    <location>
        <position position="60"/>
    </location>
    <ligand>
        <name>ATP</name>
        <dbReference type="ChEBI" id="CHEBI:30616"/>
    </ligand>
</feature>
<feature type="binding site" evidence="14">
    <location>
        <position position="119"/>
    </location>
    <ligand>
        <name>ATP</name>
        <dbReference type="ChEBI" id="CHEBI:30616"/>
    </ligand>
</feature>
<evidence type="ECO:0000256" key="4">
    <source>
        <dbReference type="ARBA" id="ARBA00015492"/>
    </source>
</evidence>
<dbReference type="GO" id="GO:0006450">
    <property type="term" value="P:regulation of translational fidelity"/>
    <property type="evidence" value="ECO:0007669"/>
    <property type="project" value="TreeGrafter"/>
</dbReference>
<dbReference type="Proteomes" id="UP000184612">
    <property type="component" value="Unassembled WGS sequence"/>
</dbReference>
<organism evidence="16 17">
    <name type="scientific">Anaerocolumna xylanovorans DSM 12503</name>
    <dbReference type="NCBI Taxonomy" id="1121345"/>
    <lineage>
        <taxon>Bacteria</taxon>
        <taxon>Bacillati</taxon>
        <taxon>Bacillota</taxon>
        <taxon>Clostridia</taxon>
        <taxon>Lachnospirales</taxon>
        <taxon>Lachnospiraceae</taxon>
        <taxon>Anaerocolumna</taxon>
    </lineage>
</organism>
<evidence type="ECO:0000256" key="14">
    <source>
        <dbReference type="PIRSR" id="PIRSR004930-1"/>
    </source>
</evidence>
<name>A0A1M7Y9X9_9FIRM</name>
<dbReference type="InterPro" id="IPR050156">
    <property type="entry name" value="TC-AMP_synthase_SUA5"/>
</dbReference>
<evidence type="ECO:0000256" key="7">
    <source>
        <dbReference type="ARBA" id="ARBA00022694"/>
    </source>
</evidence>
<dbReference type="InterPro" id="IPR010923">
    <property type="entry name" value="T(6)A37_SUA5"/>
</dbReference>
<dbReference type="InterPro" id="IPR038385">
    <property type="entry name" value="Sua5/YwlC_C"/>
</dbReference>
<keyword evidence="8 13" id="KW-0548">Nucleotidyltransferase</keyword>
<dbReference type="STRING" id="1121345.SAMN02745217_02287"/>
<feature type="domain" description="YrdC-like" evidence="15">
    <location>
        <begin position="15"/>
        <end position="201"/>
    </location>
</feature>
<reference evidence="16 17" key="1">
    <citation type="submission" date="2016-12" db="EMBL/GenBank/DDBJ databases">
        <authorList>
            <person name="Song W.-J."/>
            <person name="Kurnit D.M."/>
        </authorList>
    </citation>
    <scope>NUCLEOTIDE SEQUENCE [LARGE SCALE GENOMIC DNA]</scope>
    <source>
        <strain evidence="16 17">DSM 12503</strain>
    </source>
</reference>
<feature type="binding site" evidence="14">
    <location>
        <position position="239"/>
    </location>
    <ligand>
        <name>ATP</name>
        <dbReference type="ChEBI" id="CHEBI:30616"/>
    </ligand>
</feature>
<sequence length="350" mass="37880">MDTKIIKIDSNNIDSIKLKEAADILKSGGLVAFPTETVYGLGADGLNREASAKIYTAKGRPSDNPLILHISSMKALDDLTEGESLLGKKLAQAFWPGPLTLIFNKSSRVPLTTTGGLNTVAIRMPAHPVAYELIRQSGVYVAAPSANASGRPSPTTALHVIEDMEGRVDMIIDGGKADIGLESTIVDVTGDVPVILRPGFLTLEDIKKVTGEAEYDKSLFQKPTENFKPKAPGMKYRHYAPKGQLTIYEGESGSVIEAINKAAAKKQSEGFKVGIIATDETLKAYKDGIIKTIGTRKDEKTIAGGLFQILREFDTEQADYIFSESFYDNSLGQAIMNRLLKAAGYHIEKV</sequence>
<dbReference type="GO" id="GO:0000049">
    <property type="term" value="F:tRNA binding"/>
    <property type="evidence" value="ECO:0007669"/>
    <property type="project" value="TreeGrafter"/>
</dbReference>
<keyword evidence="6 13" id="KW-0808">Transferase</keyword>
<dbReference type="Gene3D" id="3.40.50.11030">
    <property type="entry name" value="Threonylcarbamoyl-AMP synthase, C-terminal domain"/>
    <property type="match status" value="1"/>
</dbReference>
<keyword evidence="10 13" id="KW-0067">ATP-binding</keyword>
<evidence type="ECO:0000256" key="13">
    <source>
        <dbReference type="PIRNR" id="PIRNR004930"/>
    </source>
</evidence>
<dbReference type="GO" id="GO:0008033">
    <property type="term" value="P:tRNA processing"/>
    <property type="evidence" value="ECO:0007669"/>
    <property type="project" value="UniProtKB-KW"/>
</dbReference>
<dbReference type="EMBL" id="FRFD01000006">
    <property type="protein sequence ID" value="SHO49399.1"/>
    <property type="molecule type" value="Genomic_DNA"/>
</dbReference>
<dbReference type="Pfam" id="PF01300">
    <property type="entry name" value="Sua5_yciO_yrdC"/>
    <property type="match status" value="1"/>
</dbReference>
<feature type="binding site" evidence="14">
    <location>
        <position position="183"/>
    </location>
    <ligand>
        <name>L-threonine</name>
        <dbReference type="ChEBI" id="CHEBI:57926"/>
    </ligand>
</feature>
<dbReference type="GO" id="GO:0005524">
    <property type="term" value="F:ATP binding"/>
    <property type="evidence" value="ECO:0007669"/>
    <property type="project" value="UniProtKB-UniRule"/>
</dbReference>
<feature type="binding site" evidence="14">
    <location>
        <position position="37"/>
    </location>
    <ligand>
        <name>L-threonine</name>
        <dbReference type="ChEBI" id="CHEBI:57926"/>
    </ligand>
</feature>
<accession>A0A1M7Y9X9</accession>
<evidence type="ECO:0000313" key="17">
    <source>
        <dbReference type="Proteomes" id="UP000184612"/>
    </source>
</evidence>
<evidence type="ECO:0000256" key="8">
    <source>
        <dbReference type="ARBA" id="ARBA00022695"/>
    </source>
</evidence>
<evidence type="ECO:0000256" key="11">
    <source>
        <dbReference type="ARBA" id="ARBA00029774"/>
    </source>
</evidence>
<keyword evidence="5 13" id="KW-0963">Cytoplasm</keyword>
<evidence type="ECO:0000256" key="9">
    <source>
        <dbReference type="ARBA" id="ARBA00022741"/>
    </source>
</evidence>
<feature type="binding site" evidence="14">
    <location>
        <position position="69"/>
    </location>
    <ligand>
        <name>L-threonine</name>
        <dbReference type="ChEBI" id="CHEBI:57926"/>
    </ligand>
</feature>
<dbReference type="GO" id="GO:0003725">
    <property type="term" value="F:double-stranded RNA binding"/>
    <property type="evidence" value="ECO:0007669"/>
    <property type="project" value="UniProtKB-UniRule"/>
</dbReference>
<evidence type="ECO:0000256" key="2">
    <source>
        <dbReference type="ARBA" id="ARBA00007663"/>
    </source>
</evidence>
<gene>
    <name evidence="16" type="ORF">SAMN02745217_02287</name>
</gene>
<feature type="binding site" evidence="14">
    <location>
        <position position="197"/>
    </location>
    <ligand>
        <name>ATP</name>
        <dbReference type="ChEBI" id="CHEBI:30616"/>
    </ligand>
</feature>
<dbReference type="NCBIfam" id="TIGR00057">
    <property type="entry name" value="L-threonylcarbamoyladenylate synthase"/>
    <property type="match status" value="1"/>
</dbReference>
<dbReference type="Pfam" id="PF03481">
    <property type="entry name" value="Sua5_C"/>
    <property type="match status" value="1"/>
</dbReference>
<feature type="binding site" evidence="14">
    <location>
        <position position="123"/>
    </location>
    <ligand>
        <name>L-threonine</name>
        <dbReference type="ChEBI" id="CHEBI:57926"/>
    </ligand>
</feature>
<comment type="similarity">
    <text evidence="2 13">Belongs to the SUA5 family.</text>
</comment>
<feature type="binding site" evidence="14">
    <location>
        <position position="145"/>
    </location>
    <ligand>
        <name>ATP</name>
        <dbReference type="ChEBI" id="CHEBI:30616"/>
    </ligand>
</feature>
<evidence type="ECO:0000256" key="10">
    <source>
        <dbReference type="ARBA" id="ARBA00022840"/>
    </source>
</evidence>
<dbReference type="PANTHER" id="PTHR17490:SF16">
    <property type="entry name" value="THREONYLCARBAMOYL-AMP SYNTHASE"/>
    <property type="match status" value="1"/>
</dbReference>
<feature type="binding site" evidence="14">
    <location>
        <position position="153"/>
    </location>
    <ligand>
        <name>ATP</name>
        <dbReference type="ChEBI" id="CHEBI:30616"/>
    </ligand>
</feature>
<evidence type="ECO:0000256" key="12">
    <source>
        <dbReference type="ARBA" id="ARBA00048366"/>
    </source>
</evidence>
<dbReference type="RefSeq" id="WP_073588979.1">
    <property type="nucleotide sequence ID" value="NZ_FRFD01000006.1"/>
</dbReference>
<dbReference type="FunFam" id="3.90.870.10:FF:000009">
    <property type="entry name" value="Threonylcarbamoyl-AMP synthase, putative"/>
    <property type="match status" value="1"/>
</dbReference>
<evidence type="ECO:0000313" key="16">
    <source>
        <dbReference type="EMBL" id="SHO49399.1"/>
    </source>
</evidence>
<dbReference type="GO" id="GO:0061710">
    <property type="term" value="F:L-threonylcarbamoyladenylate synthase"/>
    <property type="evidence" value="ECO:0007669"/>
    <property type="project" value="UniProtKB-EC"/>
</dbReference>
<proteinExistence type="inferred from homology"/>
<comment type="function">
    <text evidence="13">Required for the formation of a threonylcarbamoyl group on adenosine at position 37 (t(6)A37) in tRNAs that read codons beginning with adenine.</text>
</comment>
<dbReference type="PROSITE" id="PS51163">
    <property type="entry name" value="YRDC"/>
    <property type="match status" value="1"/>
</dbReference>
<dbReference type="OrthoDB" id="9814580at2"/>
<dbReference type="Gene3D" id="3.90.870.10">
    <property type="entry name" value="DHBP synthase"/>
    <property type="match status" value="1"/>
</dbReference>
<dbReference type="InterPro" id="IPR017945">
    <property type="entry name" value="DHBP_synth_RibB-like_a/b_dom"/>
</dbReference>
<dbReference type="PIRSF" id="PIRSF004930">
    <property type="entry name" value="Tln_factor_SUA5"/>
    <property type="match status" value="1"/>
</dbReference>
<dbReference type="AlphaFoldDB" id="A0A1M7Y9X9"/>
<dbReference type="InterPro" id="IPR006070">
    <property type="entry name" value="Sua5-like_dom"/>
</dbReference>
<dbReference type="GO" id="GO:0005737">
    <property type="term" value="C:cytoplasm"/>
    <property type="evidence" value="ECO:0007669"/>
    <property type="project" value="UniProtKB-SubCell"/>
</dbReference>
<keyword evidence="9 13" id="KW-0547">Nucleotide-binding</keyword>
<comment type="subcellular location">
    <subcellularLocation>
        <location evidence="1 13">Cytoplasm</location>
    </subcellularLocation>
</comment>
<feature type="binding site" evidence="14">
    <location>
        <position position="143"/>
    </location>
    <ligand>
        <name>L-threonine</name>
        <dbReference type="ChEBI" id="CHEBI:57926"/>
    </ligand>
</feature>
<evidence type="ECO:0000256" key="1">
    <source>
        <dbReference type="ARBA" id="ARBA00004496"/>
    </source>
</evidence>
<feature type="binding site" evidence="14">
    <location>
        <position position="64"/>
    </location>
    <ligand>
        <name>ATP</name>
        <dbReference type="ChEBI" id="CHEBI:30616"/>
    </ligand>
</feature>
<keyword evidence="7 13" id="KW-0819">tRNA processing</keyword>